<keyword evidence="3" id="KW-1185">Reference proteome</keyword>
<organism evidence="2 3">
    <name type="scientific">Kibdelosporangium persicum</name>
    <dbReference type="NCBI Taxonomy" id="2698649"/>
    <lineage>
        <taxon>Bacteria</taxon>
        <taxon>Bacillati</taxon>
        <taxon>Actinomycetota</taxon>
        <taxon>Actinomycetes</taxon>
        <taxon>Pseudonocardiales</taxon>
        <taxon>Pseudonocardiaceae</taxon>
        <taxon>Kibdelosporangium</taxon>
    </lineage>
</organism>
<reference evidence="2 3" key="1">
    <citation type="submission" date="2020-01" db="EMBL/GenBank/DDBJ databases">
        <title>Kibdelosporangium persica a novel Actinomycetes from a hot desert in Iran.</title>
        <authorList>
            <person name="Safaei N."/>
            <person name="Zaburannyi N."/>
            <person name="Mueller R."/>
            <person name="Wink J."/>
        </authorList>
    </citation>
    <scope>NUCLEOTIDE SEQUENCE [LARGE SCALE GENOMIC DNA]</scope>
    <source>
        <strain evidence="2 3">4NS15</strain>
    </source>
</reference>
<feature type="region of interest" description="Disordered" evidence="1">
    <location>
        <begin position="1"/>
        <end position="21"/>
    </location>
</feature>
<dbReference type="RefSeq" id="WP_173130570.1">
    <property type="nucleotide sequence ID" value="NZ_CBCSGW010000026.1"/>
</dbReference>
<comment type="caution">
    <text evidence="2">The sequence shown here is derived from an EMBL/GenBank/DDBJ whole genome shotgun (WGS) entry which is preliminary data.</text>
</comment>
<gene>
    <name evidence="2" type="ORF">GC106_30360</name>
</gene>
<evidence type="ECO:0000313" key="2">
    <source>
        <dbReference type="EMBL" id="NRN65821.1"/>
    </source>
</evidence>
<evidence type="ECO:0000256" key="1">
    <source>
        <dbReference type="SAM" id="MobiDB-lite"/>
    </source>
</evidence>
<proteinExistence type="predicted"/>
<sequence>MFSDSPEPQPESEPACIRDKTPYSLGPDTYAEVGKLGDARGNGRPFVTVFDEQHASRIGQVEIAMMLNRLYHTANLRNLALEGSIIEKPRPNLAWFTSKPDARLRADVALQLLREGEVSAAEFAAMALPGFQLHPIEHENEHQVDLPDAATRSYTSYMVAIAVMSMTDSQATQAEALLKQGKNEDVIKFIIDSNPWTKERYELYMRKAPVVTTEEMQKLGTELEDKARQVGADVSEYRDGLQAARKFFDTATQRSSTMAAATADIATARMGECAPIAMNIGAAHSSQVAGLFGHKNVSYAVVSPSSLETGTTIGNGSMALPVYERKVKGQSVDPAGGIGAFLDGRRKPPLASQNEWFKAKAELGYGTAVIASAAAAAGGSGMQPPFGLDQKQLGLGGSGLDAPSISIDLSTIRIRPVQDNGTTRNDVIFQVTLLKQKTALWIRAGAFAAQPGAHDEKLTLQQSLEQALKKMREELKNEPPTDDPPTSGQPKVAEIVPGIKAAVATSEEAAAAVKLSPS</sequence>
<protein>
    <submittedName>
        <fullName evidence="2">Uncharacterized protein</fullName>
    </submittedName>
</protein>
<evidence type="ECO:0000313" key="3">
    <source>
        <dbReference type="Proteomes" id="UP000763557"/>
    </source>
</evidence>
<dbReference type="EMBL" id="JAAATY010000007">
    <property type="protein sequence ID" value="NRN65821.1"/>
    <property type="molecule type" value="Genomic_DNA"/>
</dbReference>
<feature type="region of interest" description="Disordered" evidence="1">
    <location>
        <begin position="472"/>
        <end position="493"/>
    </location>
</feature>
<dbReference type="Proteomes" id="UP000763557">
    <property type="component" value="Unassembled WGS sequence"/>
</dbReference>
<name>A0ABX2F4B9_9PSEU</name>
<accession>A0ABX2F4B9</accession>